<reference evidence="1" key="1">
    <citation type="journal article" date="2020" name="Phytopathology">
        <title>Genome Sequence Resources of Colletotrichum truncatum, C. plurivorum, C. musicola, and C. sojae: Four Species Pathogenic to Soybean (Glycine max).</title>
        <authorList>
            <person name="Rogerio F."/>
            <person name="Boufleur T.R."/>
            <person name="Ciampi-Guillardi M."/>
            <person name="Sukno S.A."/>
            <person name="Thon M.R."/>
            <person name="Massola Junior N.S."/>
            <person name="Baroncelli R."/>
        </authorList>
    </citation>
    <scope>NUCLEOTIDE SEQUENCE</scope>
    <source>
        <strain evidence="1">LFN0074</strain>
    </source>
</reference>
<sequence>MKSRRGGPNQIAPDRVSSTCLRRLTQGSGAAIPGTTSDAVNTHQYFTTWPGHPRQAAAVSPRLDWALIGPARTSAAIGSTSKSHRSFNMLKTFRETAGAAYSGSKAEAEAPVPTNHAPPFPYYFHVIYCRRAWTLIVVRPLGRLAGRRGL</sequence>
<accession>A0A8H6K4Q3</accession>
<gene>
    <name evidence="1" type="ORF">CMUS01_09996</name>
</gene>
<dbReference type="Proteomes" id="UP000639643">
    <property type="component" value="Unassembled WGS sequence"/>
</dbReference>
<evidence type="ECO:0000313" key="1">
    <source>
        <dbReference type="EMBL" id="KAF6825012.1"/>
    </source>
</evidence>
<name>A0A8H6K4Q3_9PEZI</name>
<keyword evidence="2" id="KW-1185">Reference proteome</keyword>
<proteinExistence type="predicted"/>
<dbReference type="EMBL" id="WIGM01000445">
    <property type="protein sequence ID" value="KAF6825012.1"/>
    <property type="molecule type" value="Genomic_DNA"/>
</dbReference>
<comment type="caution">
    <text evidence="1">The sequence shown here is derived from an EMBL/GenBank/DDBJ whole genome shotgun (WGS) entry which is preliminary data.</text>
</comment>
<evidence type="ECO:0000313" key="2">
    <source>
        <dbReference type="Proteomes" id="UP000639643"/>
    </source>
</evidence>
<organism evidence="1 2">
    <name type="scientific">Colletotrichum musicola</name>
    <dbReference type="NCBI Taxonomy" id="2175873"/>
    <lineage>
        <taxon>Eukaryota</taxon>
        <taxon>Fungi</taxon>
        <taxon>Dikarya</taxon>
        <taxon>Ascomycota</taxon>
        <taxon>Pezizomycotina</taxon>
        <taxon>Sordariomycetes</taxon>
        <taxon>Hypocreomycetidae</taxon>
        <taxon>Glomerellales</taxon>
        <taxon>Glomerellaceae</taxon>
        <taxon>Colletotrichum</taxon>
        <taxon>Colletotrichum orchidearum species complex</taxon>
    </lineage>
</organism>
<dbReference type="AlphaFoldDB" id="A0A8H6K4Q3"/>
<protein>
    <submittedName>
        <fullName evidence="1">Uncharacterized protein</fullName>
    </submittedName>
</protein>